<organism evidence="22 23">
    <name type="scientific">Desulfurispira natronophila</name>
    <dbReference type="NCBI Taxonomy" id="682562"/>
    <lineage>
        <taxon>Bacteria</taxon>
        <taxon>Pseudomonadati</taxon>
        <taxon>Chrysiogenota</taxon>
        <taxon>Chrysiogenia</taxon>
        <taxon>Chrysiogenales</taxon>
        <taxon>Chrysiogenaceae</taxon>
        <taxon>Desulfurispira</taxon>
    </lineage>
</organism>
<evidence type="ECO:0000256" key="1">
    <source>
        <dbReference type="ARBA" id="ARBA00000085"/>
    </source>
</evidence>
<keyword evidence="11" id="KW-0902">Two-component regulatory system</keyword>
<dbReference type="Gene3D" id="3.30.450.20">
    <property type="entry name" value="PAS domain"/>
    <property type="match status" value="5"/>
</dbReference>
<dbReference type="SMART" id="SM00091">
    <property type="entry name" value="PAS"/>
    <property type="match status" value="6"/>
</dbReference>
<feature type="region of interest" description="Disordered" evidence="16">
    <location>
        <begin position="360"/>
        <end position="387"/>
    </location>
</feature>
<dbReference type="Gene3D" id="2.10.70.100">
    <property type="match status" value="1"/>
</dbReference>
<dbReference type="GO" id="GO:0005524">
    <property type="term" value="F:ATP binding"/>
    <property type="evidence" value="ECO:0007669"/>
    <property type="project" value="UniProtKB-KW"/>
</dbReference>
<dbReference type="Pfam" id="PF00072">
    <property type="entry name" value="Response_reg"/>
    <property type="match status" value="2"/>
</dbReference>
<dbReference type="Pfam" id="PF00512">
    <property type="entry name" value="HisKA"/>
    <property type="match status" value="1"/>
</dbReference>
<dbReference type="Proteomes" id="UP000528322">
    <property type="component" value="Unassembled WGS sequence"/>
</dbReference>
<evidence type="ECO:0000256" key="10">
    <source>
        <dbReference type="ARBA" id="ARBA00022840"/>
    </source>
</evidence>
<keyword evidence="17" id="KW-0812">Transmembrane</keyword>
<dbReference type="InterPro" id="IPR003594">
    <property type="entry name" value="HATPase_dom"/>
</dbReference>
<dbReference type="GO" id="GO:0006355">
    <property type="term" value="P:regulation of DNA-templated transcription"/>
    <property type="evidence" value="ECO:0007669"/>
    <property type="project" value="InterPro"/>
</dbReference>
<dbReference type="Pfam" id="PF13426">
    <property type="entry name" value="PAS_9"/>
    <property type="match status" value="2"/>
</dbReference>
<evidence type="ECO:0000256" key="12">
    <source>
        <dbReference type="ARBA" id="ARBA00023136"/>
    </source>
</evidence>
<dbReference type="PRINTS" id="PR00344">
    <property type="entry name" value="BCTRLSENSOR"/>
</dbReference>
<feature type="modified residue" description="4-aspartylphosphate" evidence="15">
    <location>
        <position position="1368"/>
    </location>
</feature>
<dbReference type="CDD" id="cd00156">
    <property type="entry name" value="REC"/>
    <property type="match status" value="1"/>
</dbReference>
<evidence type="ECO:0000259" key="19">
    <source>
        <dbReference type="PROSITE" id="PS50110"/>
    </source>
</evidence>
<dbReference type="Pfam" id="PF02518">
    <property type="entry name" value="HATPase_c"/>
    <property type="match status" value="1"/>
</dbReference>
<keyword evidence="5" id="KW-1003">Cell membrane</keyword>
<feature type="transmembrane region" description="Helical" evidence="17">
    <location>
        <begin position="279"/>
        <end position="299"/>
    </location>
</feature>
<keyword evidence="10" id="KW-0067">ATP-binding</keyword>
<evidence type="ECO:0000256" key="4">
    <source>
        <dbReference type="ARBA" id="ARBA00012438"/>
    </source>
</evidence>
<dbReference type="Pfam" id="PF12974">
    <property type="entry name" value="Phosphonate-bd"/>
    <property type="match status" value="1"/>
</dbReference>
<dbReference type="GO" id="GO:0000155">
    <property type="term" value="F:phosphorelay sensor kinase activity"/>
    <property type="evidence" value="ECO:0007669"/>
    <property type="project" value="InterPro"/>
</dbReference>
<dbReference type="SMART" id="SM00448">
    <property type="entry name" value="REC"/>
    <property type="match status" value="2"/>
</dbReference>
<dbReference type="InterPro" id="IPR003661">
    <property type="entry name" value="HisK_dim/P_dom"/>
</dbReference>
<dbReference type="EC" id="2.7.13.3" evidence="4"/>
<dbReference type="CDD" id="cd16922">
    <property type="entry name" value="HATPase_EvgS-ArcB-TorS-like"/>
    <property type="match status" value="1"/>
</dbReference>
<evidence type="ECO:0000256" key="8">
    <source>
        <dbReference type="ARBA" id="ARBA00022741"/>
    </source>
</evidence>
<dbReference type="InterPro" id="IPR000700">
    <property type="entry name" value="PAS-assoc_C"/>
</dbReference>
<dbReference type="Pfam" id="PF08447">
    <property type="entry name" value="PAS_3"/>
    <property type="match status" value="1"/>
</dbReference>
<evidence type="ECO:0000256" key="3">
    <source>
        <dbReference type="ARBA" id="ARBA00004314"/>
    </source>
</evidence>
<proteinExistence type="predicted"/>
<dbReference type="InterPro" id="IPR013656">
    <property type="entry name" value="PAS_4"/>
</dbReference>
<dbReference type="Gene3D" id="3.40.190.10">
    <property type="entry name" value="Periplasmic binding protein-like II"/>
    <property type="match status" value="2"/>
</dbReference>
<dbReference type="InterPro" id="IPR013655">
    <property type="entry name" value="PAS_fold_3"/>
</dbReference>
<dbReference type="SUPFAM" id="SSF52172">
    <property type="entry name" value="CheY-like"/>
    <property type="match status" value="2"/>
</dbReference>
<feature type="domain" description="PAC" evidence="21">
    <location>
        <begin position="393"/>
        <end position="446"/>
    </location>
</feature>
<dbReference type="CDD" id="cd17546">
    <property type="entry name" value="REC_hyHK_CKI1_RcsC-like"/>
    <property type="match status" value="1"/>
</dbReference>
<dbReference type="InterPro" id="IPR011006">
    <property type="entry name" value="CheY-like_superfamily"/>
</dbReference>
<evidence type="ECO:0000256" key="7">
    <source>
        <dbReference type="ARBA" id="ARBA00022679"/>
    </source>
</evidence>
<feature type="domain" description="Histidine kinase" evidence="18">
    <location>
        <begin position="957"/>
        <end position="1176"/>
    </location>
</feature>
<dbReference type="Gene3D" id="3.40.50.2300">
    <property type="match status" value="2"/>
</dbReference>
<dbReference type="PANTHER" id="PTHR43304">
    <property type="entry name" value="PHYTOCHROME-LIKE PROTEIN CPH1"/>
    <property type="match status" value="1"/>
</dbReference>
<dbReference type="SUPFAM" id="SSF55874">
    <property type="entry name" value="ATPase domain of HSP90 chaperone/DNA topoisomerase II/histidine kinase"/>
    <property type="match status" value="1"/>
</dbReference>
<dbReference type="InterPro" id="IPR005467">
    <property type="entry name" value="His_kinase_dom"/>
</dbReference>
<dbReference type="InterPro" id="IPR000014">
    <property type="entry name" value="PAS"/>
</dbReference>
<evidence type="ECO:0000313" key="22">
    <source>
        <dbReference type="EMBL" id="MBB5021040.1"/>
    </source>
</evidence>
<evidence type="ECO:0000259" key="18">
    <source>
        <dbReference type="PROSITE" id="PS50109"/>
    </source>
</evidence>
<dbReference type="CDD" id="cd00082">
    <property type="entry name" value="HisKA"/>
    <property type="match status" value="1"/>
</dbReference>
<dbReference type="InterPro" id="IPR001789">
    <property type="entry name" value="Sig_transdc_resp-reg_receiver"/>
</dbReference>
<accession>A0A7W7Y2S5</accession>
<reference evidence="22 23" key="1">
    <citation type="submission" date="2020-08" db="EMBL/GenBank/DDBJ databases">
        <title>Genomic Encyclopedia of Type Strains, Phase IV (KMG-IV): sequencing the most valuable type-strain genomes for metagenomic binning, comparative biology and taxonomic classification.</title>
        <authorList>
            <person name="Goeker M."/>
        </authorList>
    </citation>
    <scope>NUCLEOTIDE SEQUENCE [LARGE SCALE GENOMIC DNA]</scope>
    <source>
        <strain evidence="22 23">DSM 22071</strain>
    </source>
</reference>
<dbReference type="InterPro" id="IPR001610">
    <property type="entry name" value="PAC"/>
</dbReference>
<dbReference type="Pfam" id="PF00989">
    <property type="entry name" value="PAS"/>
    <property type="match status" value="1"/>
</dbReference>
<evidence type="ECO:0000256" key="17">
    <source>
        <dbReference type="SAM" id="Phobius"/>
    </source>
</evidence>
<dbReference type="FunFam" id="3.30.450.20:FF:000060">
    <property type="entry name" value="Sensor protein FixL"/>
    <property type="match status" value="1"/>
</dbReference>
<evidence type="ECO:0000256" key="16">
    <source>
        <dbReference type="SAM" id="MobiDB-lite"/>
    </source>
</evidence>
<evidence type="ECO:0000256" key="5">
    <source>
        <dbReference type="ARBA" id="ARBA00022475"/>
    </source>
</evidence>
<dbReference type="PANTHER" id="PTHR43304:SF1">
    <property type="entry name" value="PAC DOMAIN-CONTAINING PROTEIN"/>
    <property type="match status" value="1"/>
</dbReference>
<evidence type="ECO:0000313" key="23">
    <source>
        <dbReference type="Proteomes" id="UP000528322"/>
    </source>
</evidence>
<feature type="domain" description="PAC" evidence="21">
    <location>
        <begin position="903"/>
        <end position="953"/>
    </location>
</feature>
<evidence type="ECO:0000259" key="21">
    <source>
        <dbReference type="PROSITE" id="PS50113"/>
    </source>
</evidence>
<feature type="modified residue" description="4-aspartylphosphate" evidence="15">
    <location>
        <position position="1245"/>
    </location>
</feature>
<feature type="domain" description="PAS" evidence="20">
    <location>
        <begin position="826"/>
        <end position="878"/>
    </location>
</feature>
<feature type="domain" description="Response regulatory" evidence="19">
    <location>
        <begin position="1320"/>
        <end position="1430"/>
    </location>
</feature>
<dbReference type="PROSITE" id="PS50112">
    <property type="entry name" value="PAS"/>
    <property type="match status" value="4"/>
</dbReference>
<dbReference type="GO" id="GO:0045121">
    <property type="term" value="C:membrane raft"/>
    <property type="evidence" value="ECO:0007669"/>
    <property type="project" value="UniProtKB-SubCell"/>
</dbReference>
<feature type="domain" description="Response regulatory" evidence="19">
    <location>
        <begin position="1196"/>
        <end position="1312"/>
    </location>
</feature>
<protein>
    <recommendedName>
        <fullName evidence="14">Sensor protein FixL</fullName>
        <ecNumber evidence="4">2.7.13.3</ecNumber>
    </recommendedName>
</protein>
<dbReference type="InterPro" id="IPR035965">
    <property type="entry name" value="PAS-like_dom_sf"/>
</dbReference>
<dbReference type="EMBL" id="JACHID010000001">
    <property type="protein sequence ID" value="MBB5021040.1"/>
    <property type="molecule type" value="Genomic_DNA"/>
</dbReference>
<comment type="catalytic activity">
    <reaction evidence="1">
        <text>ATP + protein L-histidine = ADP + protein N-phospho-L-histidine.</text>
        <dbReference type="EC" id="2.7.13.3"/>
    </reaction>
</comment>
<sequence length="1432" mass="159617">MEHIEQRFAPLIDFLECEMDDISIQLRALGYGELEDALNRGEIDFVLTNPSHYVLLTQRNQLSSPLATMIPTQDGTPMRGFGGVIVVLADSPIQQLADLRGKKIATVTKRSLGGYQVQAYELSRSGVDPNRHIRLLETEMPHDLTINALLDGDVDAAFARSGILEAMIEEGHLPPFAVRVINEQHDSTFPQVLSTPLYPEWPISALAHVDEQIALQFASALYRLPLGGKIARMAEIHGFTVPADYGPVANVLQTLRLAPFDTTPGVTLADAWKHWKTPILIFGLLMVVVLVVLISLAVVRRRVQQEQKNSHQILERIGEGVYVLDSEGKCTFINDAALSILGLQRSEVFGDDSNALFRNTHYGGEPYSHQDNNNPPDHEHPSKSCLSTGLPRRQVAMSVHKINGNCTWILINAEPVWGKDSEKPMAVVTSFSDITQRKQMEQDLRDREHRLELATSTAKLGIWDLDLESGYLEWNYMMFNLYGIDPNDFNHTVEAWQQILHPEDRQRIETEINCAIAGCDEFKSEFRVIRPDGEIIYIYATAQVMCEEEKACRIIGINMDVTAQKQSEKLLKLSEAKFRDLFDHSPVAVIINRLSDGAFLEGNQALYDMTGYDAKELGSLSYWDITPRRYEHQEIEQLESLRTRGFYGPFEKEYIHKDGSLIPVLLNGRLFNFNAEECIYSVVQDITAIRAAQDALSESEQRFRDVAAAAGEYIWETDAEGNYTFLTKPIESLLGKTLESILGRSPFDFMPKSERQRVEEFFREVASQYKSFRSLEHCSLHADGHIVWQLVSGLPTFDATGNLLGYRGVALDITRQKEAEASLTAYAKHTQAILDNVVDGIITIDELGYILSFNHSAERIFGYKASEVLAEKVNVLMPPPHNINHGNYINNYQQGGKAAAIGTTREVEGRHRDGTVFPIELSVTEIFKDSKAVYIGMVRDITERKRFDNMKNQFVSTVSHELRTPLTSINGSLGLIAGGATGELSPQAQQMVDIAYKNSQRLGHLINDLLDMEKIAAGKMRFDMVLQELMPIVEQALESNESYARQFEVSYELCSRDDDMLVRVDAQRLNQVLSNLLSNAAKFSPAGSQVEVAVLGERDMVRVEIRDQGEGIPEDFQQRLFTKFSQADSSDTRKKSGTGLGLAITKELVERMGGSIGVNSRVGEGSTFYFELPAVHRDDMCDTSSLTPESEGTASRILVVEDDPDVARLLALMLQEDGYHADIAYNGAQAVAMVEQMTYDAITLDLCLPDRNGVSIIRQLRTHSTTARTPIIVVSGNVQEGQLALNGGFNAIDWLQKPIDKPTLLECLHRATGGSGSKLLVLHVEDDEDTRRIISLVGQDVATFHAASTKKQAGQQLQQNNYDVVILDIGLPDGSGWDLLPLIKKQSQAPRIIVLSGQELGPEQAAQVDKALLKTPTSVQELIEILQRTVKG</sequence>
<evidence type="ECO:0000256" key="15">
    <source>
        <dbReference type="PROSITE-ProRule" id="PRU00169"/>
    </source>
</evidence>
<dbReference type="SUPFAM" id="SSF55785">
    <property type="entry name" value="PYP-like sensor domain (PAS domain)"/>
    <property type="match status" value="5"/>
</dbReference>
<keyword evidence="6 15" id="KW-0597">Phosphoprotein</keyword>
<name>A0A7W7Y2S5_9BACT</name>
<dbReference type="FunFam" id="3.30.565.10:FF:000023">
    <property type="entry name" value="PAS domain-containing sensor histidine kinase"/>
    <property type="match status" value="1"/>
</dbReference>
<dbReference type="SUPFAM" id="SSF47384">
    <property type="entry name" value="Homodimeric domain of signal transducing histidine kinase"/>
    <property type="match status" value="1"/>
</dbReference>
<dbReference type="SUPFAM" id="SSF53850">
    <property type="entry name" value="Periplasmic binding protein-like II"/>
    <property type="match status" value="1"/>
</dbReference>
<evidence type="ECO:0000256" key="6">
    <source>
        <dbReference type="ARBA" id="ARBA00022553"/>
    </source>
</evidence>
<feature type="domain" description="PAS" evidence="20">
    <location>
        <begin position="306"/>
        <end position="350"/>
    </location>
</feature>
<feature type="domain" description="PAC" evidence="21">
    <location>
        <begin position="522"/>
        <end position="573"/>
    </location>
</feature>
<comment type="caution">
    <text evidence="22">The sequence shown here is derived from an EMBL/GenBank/DDBJ whole genome shotgun (WGS) entry which is preliminary data.</text>
</comment>
<evidence type="ECO:0000256" key="11">
    <source>
        <dbReference type="ARBA" id="ARBA00023012"/>
    </source>
</evidence>
<dbReference type="CDD" id="cd00130">
    <property type="entry name" value="PAS"/>
    <property type="match status" value="5"/>
</dbReference>
<dbReference type="PROSITE" id="PS50109">
    <property type="entry name" value="HIS_KIN"/>
    <property type="match status" value="1"/>
</dbReference>
<keyword evidence="12 17" id="KW-0472">Membrane</keyword>
<keyword evidence="7" id="KW-0808">Transferase</keyword>
<dbReference type="GO" id="GO:0005886">
    <property type="term" value="C:plasma membrane"/>
    <property type="evidence" value="ECO:0007669"/>
    <property type="project" value="UniProtKB-SubCell"/>
</dbReference>
<evidence type="ECO:0000256" key="2">
    <source>
        <dbReference type="ARBA" id="ARBA00004236"/>
    </source>
</evidence>
<dbReference type="NCBIfam" id="TIGR00229">
    <property type="entry name" value="sensory_box"/>
    <property type="match status" value="4"/>
</dbReference>
<dbReference type="InterPro" id="IPR036890">
    <property type="entry name" value="HATPase_C_sf"/>
</dbReference>
<keyword evidence="17" id="KW-1133">Transmembrane helix</keyword>
<dbReference type="FunFam" id="1.10.287.130:FF:000001">
    <property type="entry name" value="Two-component sensor histidine kinase"/>
    <property type="match status" value="1"/>
</dbReference>
<keyword evidence="23" id="KW-1185">Reference proteome</keyword>
<evidence type="ECO:0000259" key="20">
    <source>
        <dbReference type="PROSITE" id="PS50112"/>
    </source>
</evidence>
<dbReference type="PROSITE" id="PS50110">
    <property type="entry name" value="RESPONSE_REGULATORY"/>
    <property type="match status" value="2"/>
</dbReference>
<dbReference type="Gene3D" id="1.10.287.130">
    <property type="match status" value="1"/>
</dbReference>
<dbReference type="PROSITE" id="PS50113">
    <property type="entry name" value="PAC"/>
    <property type="match status" value="4"/>
</dbReference>
<dbReference type="Gene3D" id="3.30.565.10">
    <property type="entry name" value="Histidine kinase-like ATPase, C-terminal domain"/>
    <property type="match status" value="1"/>
</dbReference>
<gene>
    <name evidence="22" type="ORF">HNR37_000343</name>
</gene>
<dbReference type="SMART" id="SM00388">
    <property type="entry name" value="HisKA"/>
    <property type="match status" value="1"/>
</dbReference>
<evidence type="ECO:0000256" key="14">
    <source>
        <dbReference type="ARBA" id="ARBA00070616"/>
    </source>
</evidence>
<feature type="domain" description="PAC" evidence="21">
    <location>
        <begin position="773"/>
        <end position="825"/>
    </location>
</feature>
<feature type="domain" description="PAS" evidence="20">
    <location>
        <begin position="699"/>
        <end position="769"/>
    </location>
</feature>
<evidence type="ECO:0000256" key="13">
    <source>
        <dbReference type="ARBA" id="ARBA00059827"/>
    </source>
</evidence>
<dbReference type="SMART" id="SM00086">
    <property type="entry name" value="PAC"/>
    <property type="match status" value="5"/>
</dbReference>
<dbReference type="InterPro" id="IPR036097">
    <property type="entry name" value="HisK_dim/P_sf"/>
</dbReference>
<comment type="function">
    <text evidence="13">Putative oxygen sensor; modulates the activity of FixJ, a transcriptional activator of nitrogen fixation fixK gene. FixL probably acts as a kinase that phosphorylates FixJ.</text>
</comment>
<dbReference type="InterPro" id="IPR004358">
    <property type="entry name" value="Sig_transdc_His_kin-like_C"/>
</dbReference>
<feature type="domain" description="PAS" evidence="20">
    <location>
        <begin position="447"/>
        <end position="519"/>
    </location>
</feature>
<dbReference type="Pfam" id="PF08448">
    <property type="entry name" value="PAS_4"/>
    <property type="match status" value="1"/>
</dbReference>
<dbReference type="SMART" id="SM00387">
    <property type="entry name" value="HATPase_c"/>
    <property type="match status" value="1"/>
</dbReference>
<keyword evidence="9" id="KW-0418">Kinase</keyword>
<keyword evidence="8" id="KW-0547">Nucleotide-binding</keyword>
<evidence type="ECO:0000256" key="9">
    <source>
        <dbReference type="ARBA" id="ARBA00022777"/>
    </source>
</evidence>
<comment type="subcellular location">
    <subcellularLocation>
        <location evidence="2">Cell membrane</location>
    </subcellularLocation>
    <subcellularLocation>
        <location evidence="3">Membrane raft</location>
        <topology evidence="3">Multi-pass membrane protein</topology>
    </subcellularLocation>
</comment>
<dbReference type="InterPro" id="IPR013767">
    <property type="entry name" value="PAS_fold"/>
</dbReference>
<dbReference type="InterPro" id="IPR052162">
    <property type="entry name" value="Sensor_kinase/Photoreceptor"/>
</dbReference>